<keyword evidence="12 17" id="KW-0598">Phosphotransferase system</keyword>
<feature type="region of interest" description="Disordered" evidence="21">
    <location>
        <begin position="1"/>
        <end position="33"/>
    </location>
</feature>
<dbReference type="InterPro" id="IPR006318">
    <property type="entry name" value="PTS_EI-like"/>
</dbReference>
<feature type="binding site" evidence="19">
    <location>
        <begin position="469"/>
        <end position="470"/>
    </location>
    <ligand>
        <name>phosphoenolpyruvate</name>
        <dbReference type="ChEBI" id="CHEBI:58702"/>
    </ligand>
</feature>
<proteinExistence type="inferred from homology"/>
<evidence type="ECO:0000256" key="18">
    <source>
        <dbReference type="PIRSR" id="PIRSR000732-1"/>
    </source>
</evidence>
<dbReference type="GO" id="GO:0008965">
    <property type="term" value="F:phosphoenolpyruvate-protein phosphotransferase activity"/>
    <property type="evidence" value="ECO:0007669"/>
    <property type="project" value="UniProtKB-EC"/>
</dbReference>
<dbReference type="EC" id="2.7.3.9" evidence="6 17"/>
<feature type="domain" description="Phosphotransferase system enzyme I N-terminal" evidence="24">
    <location>
        <begin position="37"/>
        <end position="155"/>
    </location>
</feature>
<evidence type="ECO:0000259" key="23">
    <source>
        <dbReference type="Pfam" id="PF02896"/>
    </source>
</evidence>
<dbReference type="GO" id="GO:0016301">
    <property type="term" value="F:kinase activity"/>
    <property type="evidence" value="ECO:0007669"/>
    <property type="project" value="UniProtKB-KW"/>
</dbReference>
<evidence type="ECO:0000256" key="13">
    <source>
        <dbReference type="ARBA" id="ARBA00022723"/>
    </source>
</evidence>
<dbReference type="InterPro" id="IPR018274">
    <property type="entry name" value="PEP_util_AS"/>
</dbReference>
<feature type="region of interest" description="Disordered" evidence="21">
    <location>
        <begin position="51"/>
        <end position="74"/>
    </location>
</feature>
<dbReference type="Gene3D" id="1.10.274.10">
    <property type="entry name" value="PtsI, HPr-binding domain"/>
    <property type="match status" value="1"/>
</dbReference>
<dbReference type="GO" id="GO:0046872">
    <property type="term" value="F:metal ion binding"/>
    <property type="evidence" value="ECO:0007669"/>
    <property type="project" value="UniProtKB-KW"/>
</dbReference>
<gene>
    <name evidence="25" type="primary">ptsP</name>
    <name evidence="25" type="ORF">GTW58_05150</name>
</gene>
<evidence type="ECO:0000256" key="4">
    <source>
        <dbReference type="ARBA" id="ARBA00004496"/>
    </source>
</evidence>
<evidence type="ECO:0000256" key="2">
    <source>
        <dbReference type="ARBA" id="ARBA00001946"/>
    </source>
</evidence>
<name>A0A846TVS9_9MICC</name>
<evidence type="ECO:0000256" key="12">
    <source>
        <dbReference type="ARBA" id="ARBA00022683"/>
    </source>
</evidence>
<feature type="binding site" evidence="19">
    <location>
        <position position="358"/>
    </location>
    <ligand>
        <name>phosphoenolpyruvate</name>
        <dbReference type="ChEBI" id="CHEBI:58702"/>
    </ligand>
</feature>
<evidence type="ECO:0000313" key="25">
    <source>
        <dbReference type="EMBL" id="NKE09337.1"/>
    </source>
</evidence>
<evidence type="ECO:0000256" key="8">
    <source>
        <dbReference type="ARBA" id="ARBA00022448"/>
    </source>
</evidence>
<feature type="domain" description="PEP-utilising enzyme mobile" evidence="22">
    <location>
        <begin position="182"/>
        <end position="254"/>
    </location>
</feature>
<dbReference type="GO" id="GO:0009401">
    <property type="term" value="P:phosphoenolpyruvate-dependent sugar phosphotransferase system"/>
    <property type="evidence" value="ECO:0007669"/>
    <property type="project" value="UniProtKB-KW"/>
</dbReference>
<feature type="binding site" evidence="20">
    <location>
        <position position="446"/>
    </location>
    <ligand>
        <name>Mg(2+)</name>
        <dbReference type="ChEBI" id="CHEBI:18420"/>
    </ligand>
</feature>
<keyword evidence="26" id="KW-1185">Reference proteome</keyword>
<dbReference type="Pfam" id="PF02896">
    <property type="entry name" value="PEP-utilizers_C"/>
    <property type="match status" value="1"/>
</dbReference>
<dbReference type="EMBL" id="JAAVUN010000007">
    <property type="protein sequence ID" value="NKE09337.1"/>
    <property type="molecule type" value="Genomic_DNA"/>
</dbReference>
<reference evidence="25 26" key="1">
    <citation type="submission" date="2020-02" db="EMBL/GenBank/DDBJ databases">
        <authorList>
            <person name="Sun Q."/>
        </authorList>
    </citation>
    <scope>NUCLEOTIDE SEQUENCE [LARGE SCALE GENOMIC DNA]</scope>
    <source>
        <strain evidence="25 26">YIM 13062</strain>
    </source>
</reference>
<evidence type="ECO:0000256" key="6">
    <source>
        <dbReference type="ARBA" id="ARBA00012232"/>
    </source>
</evidence>
<dbReference type="InterPro" id="IPR024692">
    <property type="entry name" value="PTS_EI"/>
</dbReference>
<evidence type="ECO:0000256" key="1">
    <source>
        <dbReference type="ARBA" id="ARBA00000683"/>
    </source>
</evidence>
<dbReference type="InterPro" id="IPR050499">
    <property type="entry name" value="PEP-utilizing_PTS_enzyme"/>
</dbReference>
<comment type="function">
    <text evidence="3 17">General (non sugar-specific) component of the phosphoenolpyruvate-dependent sugar phosphotransferase system (sugar PTS). This major carbohydrate active-transport system catalyzes the phosphorylation of incoming sugar substrates concomitantly with their translocation across the cell membrane. Enzyme I transfers the phosphoryl group from phosphoenolpyruvate (PEP) to the phosphoryl carrier protein (HPr).</text>
</comment>
<dbReference type="InterPro" id="IPR008731">
    <property type="entry name" value="PTS_EIN"/>
</dbReference>
<evidence type="ECO:0000259" key="24">
    <source>
        <dbReference type="Pfam" id="PF05524"/>
    </source>
</evidence>
<keyword evidence="14 17" id="KW-0418">Kinase</keyword>
<feature type="binding site" evidence="19">
    <location>
        <position position="322"/>
    </location>
    <ligand>
        <name>phosphoenolpyruvate</name>
        <dbReference type="ChEBI" id="CHEBI:58702"/>
    </ligand>
</feature>
<evidence type="ECO:0000256" key="10">
    <source>
        <dbReference type="ARBA" id="ARBA00022597"/>
    </source>
</evidence>
<dbReference type="Gene3D" id="3.50.30.10">
    <property type="entry name" value="Phosphohistidine domain"/>
    <property type="match status" value="1"/>
</dbReference>
<dbReference type="AlphaFoldDB" id="A0A846TVS9"/>
<dbReference type="SUPFAM" id="SSF47831">
    <property type="entry name" value="Enzyme I of the PEP:sugar phosphotransferase system HPr-binding (sub)domain"/>
    <property type="match status" value="1"/>
</dbReference>
<protein>
    <recommendedName>
        <fullName evidence="7 17">Phosphoenolpyruvate-protein phosphotransferase</fullName>
        <ecNumber evidence="6 17">2.7.3.9</ecNumber>
    </recommendedName>
    <alternativeName>
        <fullName evidence="16 17">Phosphotransferase system, enzyme I</fullName>
    </alternativeName>
</protein>
<evidence type="ECO:0000313" key="26">
    <source>
        <dbReference type="Proteomes" id="UP000521379"/>
    </source>
</evidence>
<dbReference type="GO" id="GO:0005737">
    <property type="term" value="C:cytoplasm"/>
    <property type="evidence" value="ECO:0007669"/>
    <property type="project" value="UniProtKB-SubCell"/>
</dbReference>
<comment type="caution">
    <text evidence="25">The sequence shown here is derived from an EMBL/GenBank/DDBJ whole genome shotgun (WGS) entry which is preliminary data.</text>
</comment>
<dbReference type="RefSeq" id="WP_119932662.1">
    <property type="nucleotide sequence ID" value="NZ_JAAVUN010000007.1"/>
</dbReference>
<dbReference type="Gene3D" id="3.20.20.60">
    <property type="entry name" value="Phosphoenolpyruvate-binding domains"/>
    <property type="match status" value="1"/>
</dbReference>
<dbReference type="PANTHER" id="PTHR46244:SF3">
    <property type="entry name" value="PHOSPHOENOLPYRUVATE-PROTEIN PHOSPHOTRANSFERASE"/>
    <property type="match status" value="1"/>
</dbReference>
<evidence type="ECO:0000256" key="3">
    <source>
        <dbReference type="ARBA" id="ARBA00002728"/>
    </source>
</evidence>
<dbReference type="InterPro" id="IPR040442">
    <property type="entry name" value="Pyrv_kinase-like_dom_sf"/>
</dbReference>
<dbReference type="Pfam" id="PF05524">
    <property type="entry name" value="PEP-utilisers_N"/>
    <property type="match status" value="1"/>
</dbReference>
<dbReference type="NCBIfam" id="TIGR01417">
    <property type="entry name" value="PTS_I_fam"/>
    <property type="match status" value="1"/>
</dbReference>
<keyword evidence="8 17" id="KW-0813">Transport</keyword>
<feature type="compositionally biased region" description="Polar residues" evidence="21">
    <location>
        <begin position="13"/>
        <end position="22"/>
    </location>
</feature>
<dbReference type="Proteomes" id="UP000521379">
    <property type="component" value="Unassembled WGS sequence"/>
</dbReference>
<dbReference type="InterPro" id="IPR000121">
    <property type="entry name" value="PEP_util_C"/>
</dbReference>
<dbReference type="PANTHER" id="PTHR46244">
    <property type="entry name" value="PHOSPHOENOLPYRUVATE-PROTEIN PHOSPHOTRANSFERASE"/>
    <property type="match status" value="1"/>
</dbReference>
<feature type="active site" description="Tele-phosphohistidine intermediate" evidence="18">
    <location>
        <position position="218"/>
    </location>
</feature>
<keyword evidence="11 17" id="KW-0808">Transferase</keyword>
<dbReference type="PIRSF" id="PIRSF000732">
    <property type="entry name" value="PTS_enzyme_I"/>
    <property type="match status" value="1"/>
</dbReference>
<feature type="binding site" evidence="19">
    <location>
        <position position="480"/>
    </location>
    <ligand>
        <name>phosphoenolpyruvate</name>
        <dbReference type="ChEBI" id="CHEBI:58702"/>
    </ligand>
</feature>
<comment type="catalytic activity">
    <reaction evidence="1 17">
        <text>L-histidyl-[protein] + phosphoenolpyruvate = N(pros)-phospho-L-histidyl-[protein] + pyruvate</text>
        <dbReference type="Rhea" id="RHEA:23880"/>
        <dbReference type="Rhea" id="RHEA-COMP:9745"/>
        <dbReference type="Rhea" id="RHEA-COMP:9746"/>
        <dbReference type="ChEBI" id="CHEBI:15361"/>
        <dbReference type="ChEBI" id="CHEBI:29979"/>
        <dbReference type="ChEBI" id="CHEBI:58702"/>
        <dbReference type="ChEBI" id="CHEBI:64837"/>
        <dbReference type="EC" id="2.7.3.9"/>
    </reaction>
</comment>
<evidence type="ECO:0000256" key="19">
    <source>
        <dbReference type="PIRSR" id="PIRSR000732-2"/>
    </source>
</evidence>
<organism evidence="25 26">
    <name type="scientific">Kocuria subflava</name>
    <dbReference type="NCBI Taxonomy" id="1736139"/>
    <lineage>
        <taxon>Bacteria</taxon>
        <taxon>Bacillati</taxon>
        <taxon>Actinomycetota</taxon>
        <taxon>Actinomycetes</taxon>
        <taxon>Micrococcales</taxon>
        <taxon>Micrococcaceae</taxon>
        <taxon>Kocuria</taxon>
    </lineage>
</organism>
<dbReference type="PRINTS" id="PR01736">
    <property type="entry name" value="PHPHTRNFRASE"/>
</dbReference>
<feature type="binding site" evidence="20">
    <location>
        <position position="470"/>
    </location>
    <ligand>
        <name>Mg(2+)</name>
        <dbReference type="ChEBI" id="CHEBI:18420"/>
    </ligand>
</feature>
<comment type="similarity">
    <text evidence="5 17">Belongs to the PEP-utilizing enzyme family.</text>
</comment>
<dbReference type="InterPro" id="IPR023151">
    <property type="entry name" value="PEP_util_CS"/>
</dbReference>
<evidence type="ECO:0000256" key="17">
    <source>
        <dbReference type="PIRNR" id="PIRNR000732"/>
    </source>
</evidence>
<feature type="domain" description="PEP-utilising enzyme C-terminal" evidence="23">
    <location>
        <begin position="284"/>
        <end position="552"/>
    </location>
</feature>
<dbReference type="InterPro" id="IPR015813">
    <property type="entry name" value="Pyrv/PenolPyrv_kinase-like_dom"/>
</dbReference>
<dbReference type="InterPro" id="IPR008279">
    <property type="entry name" value="PEP-util_enz_mobile_dom"/>
</dbReference>
<evidence type="ECO:0000256" key="15">
    <source>
        <dbReference type="ARBA" id="ARBA00022842"/>
    </source>
</evidence>
<dbReference type="SUPFAM" id="SSF52009">
    <property type="entry name" value="Phosphohistidine domain"/>
    <property type="match status" value="1"/>
</dbReference>
<evidence type="ECO:0000259" key="22">
    <source>
        <dbReference type="Pfam" id="PF00391"/>
    </source>
</evidence>
<keyword evidence="25" id="KW-0670">Pyruvate</keyword>
<evidence type="ECO:0000256" key="20">
    <source>
        <dbReference type="PIRSR" id="PIRSR000732-3"/>
    </source>
</evidence>
<keyword evidence="10 17" id="KW-0762">Sugar transport</keyword>
<evidence type="ECO:0000256" key="14">
    <source>
        <dbReference type="ARBA" id="ARBA00022777"/>
    </source>
</evidence>
<feature type="active site" description="Proton donor" evidence="18">
    <location>
        <position position="517"/>
    </location>
</feature>
<dbReference type="SUPFAM" id="SSF51621">
    <property type="entry name" value="Phosphoenolpyruvate/pyruvate domain"/>
    <property type="match status" value="1"/>
</dbReference>
<evidence type="ECO:0000256" key="16">
    <source>
        <dbReference type="ARBA" id="ARBA00033235"/>
    </source>
</evidence>
<dbReference type="InterPro" id="IPR036637">
    <property type="entry name" value="Phosphohistidine_dom_sf"/>
</dbReference>
<keyword evidence="9 17" id="KW-0963">Cytoplasm</keyword>
<comment type="cofactor">
    <cofactor evidence="2 17 20">
        <name>Mg(2+)</name>
        <dbReference type="ChEBI" id="CHEBI:18420"/>
    </cofactor>
</comment>
<keyword evidence="15 17" id="KW-0460">Magnesium</keyword>
<sequence>MPVDARFDPAATNGESADGQPSESRETAAPAGGATLQGIGVVAGIAASPALWARPRPQLPTDGPEVPEADRAEQKQQFDTAAATVSGRLQGRAEKAEGHAAEVLEATASLVTDKGWRRAVNKHVEAGVNAVVATVRATDTFVAKFEKIGGLMAERTTDLKDIRDRVVAELRGEPEPGVPSPDEPVILLADDLAPADTAGLDPEFVRGIATQLGGKTSHTAIIARQFGIPCVVGVGAALEGVEDGALILLDGERGEIETTPDPAKAKERADESAQMQAKIRAWSGPAVTADGTRVQLLANVQDGAGARAAAGTGLPEGVGLFRTELCFLSAQSEPSVETQAGIYREVFEAFPEQKVVVRTLDAGSDKPLAFATMPDEPNPSLGVRGVRIAFEQPGVLERQLDAVAVAAKGTGAEPWVMAPMIATVDEAKWYGEMCRDRGLIPGVMIEVPSAALMGDELLEHVEFFSIGTNDLTQYAMAADRMASQLSELTDPWQPAVLKLIKMAADAGQRAGKPVGVCGEAAADPLLACVLVGLGVTSLSAAAPALAAVGVQLGQATDDQIARAAQAAVTAPTGQAAQDAAFDILKGGK</sequence>
<dbReference type="PROSITE" id="PS00742">
    <property type="entry name" value="PEP_ENZYMES_2"/>
    <property type="match status" value="1"/>
</dbReference>
<accession>A0A846TVS9</accession>
<dbReference type="Pfam" id="PF00391">
    <property type="entry name" value="PEP-utilizers"/>
    <property type="match status" value="1"/>
</dbReference>
<evidence type="ECO:0000256" key="9">
    <source>
        <dbReference type="ARBA" id="ARBA00022490"/>
    </source>
</evidence>
<evidence type="ECO:0000256" key="21">
    <source>
        <dbReference type="SAM" id="MobiDB-lite"/>
    </source>
</evidence>
<dbReference type="InterPro" id="IPR036618">
    <property type="entry name" value="PtsI_HPr-bd_sf"/>
</dbReference>
<evidence type="ECO:0000256" key="5">
    <source>
        <dbReference type="ARBA" id="ARBA00007837"/>
    </source>
</evidence>
<evidence type="ECO:0000256" key="7">
    <source>
        <dbReference type="ARBA" id="ARBA00016544"/>
    </source>
</evidence>
<evidence type="ECO:0000256" key="11">
    <source>
        <dbReference type="ARBA" id="ARBA00022679"/>
    </source>
</evidence>
<keyword evidence="13 17" id="KW-0479">Metal-binding</keyword>
<dbReference type="PROSITE" id="PS00370">
    <property type="entry name" value="PEP_ENZYMES_PHOS_SITE"/>
    <property type="match status" value="1"/>
</dbReference>
<comment type="subcellular location">
    <subcellularLocation>
        <location evidence="4 17">Cytoplasm</location>
    </subcellularLocation>
</comment>